<gene>
    <name evidence="1" type="ORF">SMTD_LOCUS20577</name>
</gene>
<dbReference type="Proteomes" id="UP000269396">
    <property type="component" value="Unassembled WGS sequence"/>
</dbReference>
<dbReference type="EMBL" id="UZAL01044804">
    <property type="protein sequence ID" value="VDP82847.1"/>
    <property type="molecule type" value="Genomic_DNA"/>
</dbReference>
<evidence type="ECO:0000313" key="2">
    <source>
        <dbReference type="Proteomes" id="UP000269396"/>
    </source>
</evidence>
<protein>
    <submittedName>
        <fullName evidence="1">Uncharacterized protein</fullName>
    </submittedName>
</protein>
<organism evidence="1 2">
    <name type="scientific">Schistosoma mattheei</name>
    <dbReference type="NCBI Taxonomy" id="31246"/>
    <lineage>
        <taxon>Eukaryota</taxon>
        <taxon>Metazoa</taxon>
        <taxon>Spiralia</taxon>
        <taxon>Lophotrochozoa</taxon>
        <taxon>Platyhelminthes</taxon>
        <taxon>Trematoda</taxon>
        <taxon>Digenea</taxon>
        <taxon>Strigeidida</taxon>
        <taxon>Schistosomatoidea</taxon>
        <taxon>Schistosomatidae</taxon>
        <taxon>Schistosoma</taxon>
    </lineage>
</organism>
<evidence type="ECO:0000313" key="1">
    <source>
        <dbReference type="EMBL" id="VDP82847.1"/>
    </source>
</evidence>
<keyword evidence="2" id="KW-1185">Reference proteome</keyword>
<reference evidence="1 2" key="1">
    <citation type="submission" date="2018-11" db="EMBL/GenBank/DDBJ databases">
        <authorList>
            <consortium name="Pathogen Informatics"/>
        </authorList>
    </citation>
    <scope>NUCLEOTIDE SEQUENCE [LARGE SCALE GENOMIC DNA]</scope>
    <source>
        <strain>Denwood</strain>
        <strain evidence="2">Zambia</strain>
    </source>
</reference>
<name>A0A183Q1U1_9TREM</name>
<sequence>MTWNSRIKKVVGGSQQKTLDIRFMLIDAHQQNVPVILKELMLLEGFNPVPPSFTIRDDTTELFDLWNLPNCIQFISTMNKTEKINITFNGLCFQCDTININNQLSFNENDTQLNKPIFNKSIDYNYDYIIYLNSYHVNTHLTLNIHSIHLNTSLHYALVNYNKHISMKCFKQSPTLLLFIFNVQICNLNYTERIELKNMIKIFMHLIEITYFNHSLIKSNHDHDLDNNVHLILESSIMYER</sequence>
<proteinExistence type="predicted"/>
<accession>A0A183Q1U1</accession>
<dbReference type="AlphaFoldDB" id="A0A183Q1U1"/>